<proteinExistence type="predicted"/>
<dbReference type="Proteomes" id="UP000281498">
    <property type="component" value="Unassembled WGS sequence"/>
</dbReference>
<accession>A0A3A9K778</accession>
<dbReference type="Pfam" id="PF14871">
    <property type="entry name" value="GHL6"/>
    <property type="match status" value="1"/>
</dbReference>
<dbReference type="Gene3D" id="3.20.20.80">
    <property type="entry name" value="Glycosidases"/>
    <property type="match status" value="1"/>
</dbReference>
<keyword evidence="2" id="KW-1185">Reference proteome</keyword>
<feature type="non-terminal residue" evidence="1">
    <location>
        <position position="176"/>
    </location>
</feature>
<dbReference type="InterPro" id="IPR028212">
    <property type="entry name" value="GHL6"/>
</dbReference>
<dbReference type="InterPro" id="IPR017853">
    <property type="entry name" value="GH"/>
</dbReference>
<evidence type="ECO:0000313" key="1">
    <source>
        <dbReference type="EMBL" id="RKL65503.1"/>
    </source>
</evidence>
<dbReference type="AlphaFoldDB" id="A0A3A9K778"/>
<protein>
    <submittedName>
        <fullName evidence="1">Uncharacterized protein</fullName>
    </submittedName>
</protein>
<reference evidence="1 2" key="1">
    <citation type="submission" date="2017-10" db="EMBL/GenBank/DDBJ databases">
        <title>Bacillus sp. nov., a halophilic bacterium isolated from a Keqin Lake.</title>
        <authorList>
            <person name="Wang H."/>
        </authorList>
    </citation>
    <scope>NUCLEOTIDE SEQUENCE [LARGE SCALE GENOMIC DNA]</scope>
    <source>
        <strain evidence="1 2">KCTC 13187</strain>
    </source>
</reference>
<evidence type="ECO:0000313" key="2">
    <source>
        <dbReference type="Proteomes" id="UP000281498"/>
    </source>
</evidence>
<sequence length="176" mass="20507">MDNWWSGYPWRMIQTNFREIDTEDIDAVRYAKDLKEFGATVVLLNAAGIIASYDSKLPFQPNSEYLHGDSMDKIIDECHEQGIRVIARTDFSKILYSVYEQNPDWAYRTKDGEIVNYNGFVHTCPNGDYQQKYMFDILQEVLTTHSFDGLFCNMSGFLVVDYNYTYHGPCHCENCQ</sequence>
<organism evidence="1 2">
    <name type="scientific">Salipaludibacillus neizhouensis</name>
    <dbReference type="NCBI Taxonomy" id="885475"/>
    <lineage>
        <taxon>Bacteria</taxon>
        <taxon>Bacillati</taxon>
        <taxon>Bacillota</taxon>
        <taxon>Bacilli</taxon>
        <taxon>Bacillales</taxon>
        <taxon>Bacillaceae</taxon>
    </lineage>
</organism>
<name>A0A3A9K778_9BACI</name>
<comment type="caution">
    <text evidence="1">The sequence shown here is derived from an EMBL/GenBank/DDBJ whole genome shotgun (WGS) entry which is preliminary data.</text>
</comment>
<dbReference type="EMBL" id="PDOE01000015">
    <property type="protein sequence ID" value="RKL65503.1"/>
    <property type="molecule type" value="Genomic_DNA"/>
</dbReference>
<gene>
    <name evidence="1" type="ORF">CR203_20095</name>
</gene>
<dbReference type="SUPFAM" id="SSF51445">
    <property type="entry name" value="(Trans)glycosidases"/>
    <property type="match status" value="1"/>
</dbReference>